<dbReference type="EMBL" id="CAJNDS010001079">
    <property type="protein sequence ID" value="CAE7246436.1"/>
    <property type="molecule type" value="Genomic_DNA"/>
</dbReference>
<evidence type="ECO:0000313" key="2">
    <source>
        <dbReference type="Proteomes" id="UP000604046"/>
    </source>
</evidence>
<dbReference type="Proteomes" id="UP000604046">
    <property type="component" value="Unassembled WGS sequence"/>
</dbReference>
<protein>
    <submittedName>
        <fullName evidence="1">Uncharacterized protein</fullName>
    </submittedName>
</protein>
<evidence type="ECO:0000313" key="1">
    <source>
        <dbReference type="EMBL" id="CAE7246436.1"/>
    </source>
</evidence>
<keyword evidence="2" id="KW-1185">Reference proteome</keyword>
<dbReference type="AlphaFoldDB" id="A0A812LJU2"/>
<accession>A0A812LJU2</accession>
<sequence length="248" mass="26891">MLQQYLQKRPGLLSELCELLQSIQAVGPDAGVAALRVTGAILDSRFGQSRSEASQLSQMLGLSLPHGIVACALRGLLGHQPAEDKLGDHNRVLLAALDLFQITTVSNHQTTAQLGHAGMILAMLELMQKTDVASLPAVTAMLRCLELAAEVSGTAALVLFRDFSGLQAVWWGMPGDLGVLGEFWVLDVFVESVWACTPEDLAQTPDTKVPLQECKVTPSGPRCWLGDVGWLKLFLDLPSRFDFREKLS</sequence>
<name>A0A812LJU2_9DINO</name>
<proteinExistence type="predicted"/>
<organism evidence="1 2">
    <name type="scientific">Symbiodinium natans</name>
    <dbReference type="NCBI Taxonomy" id="878477"/>
    <lineage>
        <taxon>Eukaryota</taxon>
        <taxon>Sar</taxon>
        <taxon>Alveolata</taxon>
        <taxon>Dinophyceae</taxon>
        <taxon>Suessiales</taxon>
        <taxon>Symbiodiniaceae</taxon>
        <taxon>Symbiodinium</taxon>
    </lineage>
</organism>
<reference evidence="1" key="1">
    <citation type="submission" date="2021-02" db="EMBL/GenBank/DDBJ databases">
        <authorList>
            <person name="Dougan E. K."/>
            <person name="Rhodes N."/>
            <person name="Thang M."/>
            <person name="Chan C."/>
        </authorList>
    </citation>
    <scope>NUCLEOTIDE SEQUENCE</scope>
</reference>
<comment type="caution">
    <text evidence="1">The sequence shown here is derived from an EMBL/GenBank/DDBJ whole genome shotgun (WGS) entry which is preliminary data.</text>
</comment>
<gene>
    <name evidence="1" type="ORF">SNAT2548_LOCUS11719</name>
</gene>